<gene>
    <name evidence="1" type="ORF">PMLFYP103_01896</name>
</gene>
<dbReference type="AlphaFoldDB" id="A0A6N3E8R9"/>
<accession>A0A6N3E8R9</accession>
<sequence>MTYIWLLKAVICFWSYNNILFCCDNDFSIYKVISSIQIISYIFFLSYKDNRIVD</sequence>
<reference evidence="1" key="1">
    <citation type="submission" date="2019-11" db="EMBL/GenBank/DDBJ databases">
        <authorList>
            <person name="Feng L."/>
        </authorList>
    </citation>
    <scope>NUCLEOTIDE SEQUENCE</scope>
    <source>
        <strain evidence="1">PmerdaeLFYP103</strain>
    </source>
</reference>
<dbReference type="EMBL" id="CACRUV010000022">
    <property type="protein sequence ID" value="VYU36435.1"/>
    <property type="molecule type" value="Genomic_DNA"/>
</dbReference>
<protein>
    <submittedName>
        <fullName evidence="1">Uncharacterized protein</fullName>
    </submittedName>
</protein>
<name>A0A6N3E8R9_9BACT</name>
<organism evidence="1">
    <name type="scientific">Parabacteroides merdae</name>
    <dbReference type="NCBI Taxonomy" id="46503"/>
    <lineage>
        <taxon>Bacteria</taxon>
        <taxon>Pseudomonadati</taxon>
        <taxon>Bacteroidota</taxon>
        <taxon>Bacteroidia</taxon>
        <taxon>Bacteroidales</taxon>
        <taxon>Tannerellaceae</taxon>
        <taxon>Parabacteroides</taxon>
    </lineage>
</organism>
<evidence type="ECO:0000313" key="1">
    <source>
        <dbReference type="EMBL" id="VYU36435.1"/>
    </source>
</evidence>
<proteinExistence type="predicted"/>